<dbReference type="GO" id="GO:0042626">
    <property type="term" value="F:ATPase-coupled transmembrane transporter activity"/>
    <property type="evidence" value="ECO:0007669"/>
    <property type="project" value="TreeGrafter"/>
</dbReference>
<evidence type="ECO:0000256" key="2">
    <source>
        <dbReference type="ARBA" id="ARBA00005417"/>
    </source>
</evidence>
<sequence length="693" mass="73321">MFRLRLGPLRAAALFAVSFVLLRVVYRVVFGGAGGGAAPAFIDLPLFHLGGPFSHVVLLGPISTTGLWNAALSALPVAALILFFGVLNSLVDVRRLFARGAGRGPLRTVSRALVIAWATFPALLESVRRVRVAGTLRGERSIAALLVPVFEQTIERALALAASMEARGFAASSRAEGVCERPVVLTEASLGFEGAWGLEHLTFALDPGTLTVITGPTGSGKTSLLHSMSGLFQHFHDGTHRGLIEIAGADRATTPPRETAGFVGVVCQNVRLGFAAETVHDEIGFALSVRGVAAVIVRERVLEVAARLEIGHLLARPIEALSAGEASLVAIGAALISRPIVLLVDEPLADLDSSARVRVCRVLDELAHEARVCVVVAEHNTRDFEPIADAWLAIRDRRVHVRPRDRAPGVWDGPAEGGGPPDPARPTPALLHPISPARPISQARPTELARPTHQARPPEPFVGIRHLSVVHAGRTVVDDVSLSIDRGDVIALRGNNGAGKSSLLQAIALPTGSGEVRVDGHDVHALTGRLRRSAVALIPENFDDMLFAITVAEECRRADRTARANGGDTAQTFTRLLDLDAASAAGFLRRHPRDLSAGERLCLVIAIQLAANPALLLVDEPTRGLDAQARALVGAALLRAAQGTSVDASVGDTAMVSAVIFATHDHEFAESLTTQTIHMHESRLLDAPADVCA</sequence>
<keyword evidence="4 10" id="KW-0812">Transmembrane</keyword>
<dbReference type="GO" id="GO:0016887">
    <property type="term" value="F:ATP hydrolysis activity"/>
    <property type="evidence" value="ECO:0007669"/>
    <property type="project" value="InterPro"/>
</dbReference>
<name>A0A7W8ZVE0_9MICO</name>
<dbReference type="InterPro" id="IPR003593">
    <property type="entry name" value="AAA+_ATPase"/>
</dbReference>
<evidence type="ECO:0000256" key="4">
    <source>
        <dbReference type="ARBA" id="ARBA00022692"/>
    </source>
</evidence>
<dbReference type="PROSITE" id="PS50893">
    <property type="entry name" value="ABC_TRANSPORTER_2"/>
    <property type="match status" value="2"/>
</dbReference>
<dbReference type="EMBL" id="JACHBQ010000001">
    <property type="protein sequence ID" value="MBB5640710.1"/>
    <property type="molecule type" value="Genomic_DNA"/>
</dbReference>
<dbReference type="EC" id="3.6.3.-" evidence="12"/>
<dbReference type="InterPro" id="IPR027417">
    <property type="entry name" value="P-loop_NTPase"/>
</dbReference>
<dbReference type="CDD" id="cd16914">
    <property type="entry name" value="EcfT"/>
    <property type="match status" value="1"/>
</dbReference>
<dbReference type="InterPro" id="IPR015856">
    <property type="entry name" value="ABC_transpr_CbiO/EcfA_su"/>
</dbReference>
<dbReference type="InterPro" id="IPR003439">
    <property type="entry name" value="ABC_transporter-like_ATP-bd"/>
</dbReference>
<evidence type="ECO:0000256" key="7">
    <source>
        <dbReference type="ARBA" id="ARBA00022989"/>
    </source>
</evidence>
<evidence type="ECO:0000256" key="5">
    <source>
        <dbReference type="ARBA" id="ARBA00022741"/>
    </source>
</evidence>
<proteinExistence type="inferred from homology"/>
<dbReference type="PANTHER" id="PTHR43553">
    <property type="entry name" value="HEAVY METAL TRANSPORTER"/>
    <property type="match status" value="1"/>
</dbReference>
<dbReference type="Pfam" id="PF00005">
    <property type="entry name" value="ABC_tran"/>
    <property type="match status" value="2"/>
</dbReference>
<feature type="transmembrane region" description="Helical" evidence="10">
    <location>
        <begin position="67"/>
        <end position="87"/>
    </location>
</feature>
<evidence type="ECO:0000256" key="6">
    <source>
        <dbReference type="ARBA" id="ARBA00022840"/>
    </source>
</evidence>
<feature type="domain" description="ABC transporter" evidence="11">
    <location>
        <begin position="183"/>
        <end position="437"/>
    </location>
</feature>
<keyword evidence="12" id="KW-0378">Hydrolase</keyword>
<keyword evidence="8 10" id="KW-0472">Membrane</keyword>
<evidence type="ECO:0000256" key="1">
    <source>
        <dbReference type="ARBA" id="ARBA00004141"/>
    </source>
</evidence>
<evidence type="ECO:0000313" key="12">
    <source>
        <dbReference type="EMBL" id="MBB5640710.1"/>
    </source>
</evidence>
<keyword evidence="5" id="KW-0547">Nucleotide-binding</keyword>
<comment type="similarity">
    <text evidence="2">Belongs to the ABC transporter superfamily.</text>
</comment>
<dbReference type="SUPFAM" id="SSF52540">
    <property type="entry name" value="P-loop containing nucleoside triphosphate hydrolases"/>
    <property type="match status" value="2"/>
</dbReference>
<dbReference type="CDD" id="cd03225">
    <property type="entry name" value="ABC_cobalt_CbiO_domain1"/>
    <property type="match status" value="1"/>
</dbReference>
<evidence type="ECO:0000256" key="8">
    <source>
        <dbReference type="ARBA" id="ARBA00023136"/>
    </source>
</evidence>
<evidence type="ECO:0000313" key="13">
    <source>
        <dbReference type="Proteomes" id="UP000561726"/>
    </source>
</evidence>
<evidence type="ECO:0000259" key="11">
    <source>
        <dbReference type="PROSITE" id="PS50893"/>
    </source>
</evidence>
<keyword evidence="3" id="KW-0813">Transport</keyword>
<dbReference type="GO" id="GO:0005524">
    <property type="term" value="F:ATP binding"/>
    <property type="evidence" value="ECO:0007669"/>
    <property type="project" value="UniProtKB-KW"/>
</dbReference>
<protein>
    <submittedName>
        <fullName evidence="12">Energy-coupling factor transport system ATP-binding protein</fullName>
        <ecNumber evidence="12">3.6.3.-</ecNumber>
    </submittedName>
</protein>
<gene>
    <name evidence="12" type="ORF">BJ997_001258</name>
</gene>
<dbReference type="AlphaFoldDB" id="A0A7W8ZVE0"/>
<dbReference type="GO" id="GO:0043190">
    <property type="term" value="C:ATP-binding cassette (ABC) transporter complex"/>
    <property type="evidence" value="ECO:0007669"/>
    <property type="project" value="TreeGrafter"/>
</dbReference>
<feature type="region of interest" description="Disordered" evidence="9">
    <location>
        <begin position="404"/>
        <end position="428"/>
    </location>
</feature>
<feature type="domain" description="ABC transporter" evidence="11">
    <location>
        <begin position="462"/>
        <end position="689"/>
    </location>
</feature>
<keyword evidence="7 10" id="KW-1133">Transmembrane helix</keyword>
<dbReference type="RefSeq" id="WP_052542121.1">
    <property type="nucleotide sequence ID" value="NZ_JACHBQ010000001.1"/>
</dbReference>
<dbReference type="PROSITE" id="PS00211">
    <property type="entry name" value="ABC_TRANSPORTER_1"/>
    <property type="match status" value="1"/>
</dbReference>
<dbReference type="OrthoDB" id="501320at2"/>
<comment type="subcellular location">
    <subcellularLocation>
        <location evidence="1">Membrane</location>
        <topology evidence="1">Multi-pass membrane protein</topology>
    </subcellularLocation>
</comment>
<evidence type="ECO:0000256" key="10">
    <source>
        <dbReference type="SAM" id="Phobius"/>
    </source>
</evidence>
<dbReference type="SMART" id="SM00382">
    <property type="entry name" value="AAA"/>
    <property type="match status" value="2"/>
</dbReference>
<dbReference type="Gene3D" id="3.40.50.300">
    <property type="entry name" value="P-loop containing nucleotide triphosphate hydrolases"/>
    <property type="match status" value="2"/>
</dbReference>
<organism evidence="12 13">
    <name type="scientific">Cryobacterium roopkundense</name>
    <dbReference type="NCBI Taxonomy" id="1001240"/>
    <lineage>
        <taxon>Bacteria</taxon>
        <taxon>Bacillati</taxon>
        <taxon>Actinomycetota</taxon>
        <taxon>Actinomycetes</taxon>
        <taxon>Micrococcales</taxon>
        <taxon>Microbacteriaceae</taxon>
        <taxon>Cryobacterium</taxon>
    </lineage>
</organism>
<accession>A0A7W8ZVE0</accession>
<dbReference type="InterPro" id="IPR017871">
    <property type="entry name" value="ABC_transporter-like_CS"/>
</dbReference>
<dbReference type="InterPro" id="IPR050095">
    <property type="entry name" value="ECF_ABC_transporter_ATP-bd"/>
</dbReference>
<evidence type="ECO:0000256" key="9">
    <source>
        <dbReference type="SAM" id="MobiDB-lite"/>
    </source>
</evidence>
<keyword evidence="6 12" id="KW-0067">ATP-binding</keyword>
<evidence type="ECO:0000256" key="3">
    <source>
        <dbReference type="ARBA" id="ARBA00022448"/>
    </source>
</evidence>
<dbReference type="InterPro" id="IPR003339">
    <property type="entry name" value="ABC/ECF_trnsptr_transmembrane"/>
</dbReference>
<comment type="caution">
    <text evidence="12">The sequence shown here is derived from an EMBL/GenBank/DDBJ whole genome shotgun (WGS) entry which is preliminary data.</text>
</comment>
<reference evidence="12 13" key="1">
    <citation type="submission" date="2020-08" db="EMBL/GenBank/DDBJ databases">
        <title>Sequencing the genomes of 1000 actinobacteria strains.</title>
        <authorList>
            <person name="Klenk H.-P."/>
        </authorList>
    </citation>
    <scope>NUCLEOTIDE SEQUENCE [LARGE SCALE GENOMIC DNA]</scope>
    <source>
        <strain evidence="12 13">DSM 21065</strain>
    </source>
</reference>
<dbReference type="Proteomes" id="UP000561726">
    <property type="component" value="Unassembled WGS sequence"/>
</dbReference>